<reference evidence="2 3" key="1">
    <citation type="submission" date="2016-11" db="EMBL/GenBank/DDBJ databases">
        <authorList>
            <person name="Jaros S."/>
            <person name="Januszkiewicz K."/>
            <person name="Wedrychowicz H."/>
        </authorList>
    </citation>
    <scope>NUCLEOTIDE SEQUENCE [LARGE SCALE GENOMIC DNA]</scope>
</reference>
<evidence type="ECO:0000313" key="2">
    <source>
        <dbReference type="EMBL" id="SGY32517.1"/>
    </source>
</evidence>
<protein>
    <submittedName>
        <fullName evidence="2">BQ5605_C002g01374 protein</fullName>
    </submittedName>
</protein>
<evidence type="ECO:0000256" key="1">
    <source>
        <dbReference type="SAM" id="MobiDB-lite"/>
    </source>
</evidence>
<dbReference type="EMBL" id="FQNC01000041">
    <property type="protein sequence ID" value="SGY32517.1"/>
    <property type="molecule type" value="Genomic_DNA"/>
</dbReference>
<gene>
    <name evidence="2" type="primary">BQ5605_C002g01374</name>
    <name evidence="2" type="ORF">BQ5605_C002G01374</name>
</gene>
<dbReference type="Proteomes" id="UP000249464">
    <property type="component" value="Unassembled WGS sequence"/>
</dbReference>
<keyword evidence="3" id="KW-1185">Reference proteome</keyword>
<evidence type="ECO:0000313" key="3">
    <source>
        <dbReference type="Proteomes" id="UP000249464"/>
    </source>
</evidence>
<feature type="region of interest" description="Disordered" evidence="1">
    <location>
        <begin position="1"/>
        <end position="24"/>
    </location>
</feature>
<dbReference type="AlphaFoldDB" id="A0A2X0NW60"/>
<accession>A0A2X0NW60</accession>
<organism evidence="2 3">
    <name type="scientific">Microbotryum silenes-dioicae</name>
    <dbReference type="NCBI Taxonomy" id="796604"/>
    <lineage>
        <taxon>Eukaryota</taxon>
        <taxon>Fungi</taxon>
        <taxon>Dikarya</taxon>
        <taxon>Basidiomycota</taxon>
        <taxon>Pucciniomycotina</taxon>
        <taxon>Microbotryomycetes</taxon>
        <taxon>Microbotryales</taxon>
        <taxon>Microbotryaceae</taxon>
        <taxon>Microbotryum</taxon>
    </lineage>
</organism>
<proteinExistence type="predicted"/>
<name>A0A2X0NW60_9BASI</name>
<feature type="compositionally biased region" description="Gly residues" evidence="1">
    <location>
        <begin position="1"/>
        <end position="10"/>
    </location>
</feature>
<sequence>MSDINPGGGEILAPPPGDAGGAGGVGGAGGACGAVGAESRLSSLIRSRTLQEFPGGGFGLPQEVFQFLQRHYVPLSCQLVSTYTDSPITVSSELFDIASNATRPEAIPMSLFTLGASIKVKLAFLLHISRVAMRATSKSWPLDTAPNSITIIDVSDFNPFTAEHLCHRPTYSTSVLSYDHIRHYLYHKAVIFRFIIS</sequence>